<keyword evidence="1" id="KW-0472">Membrane</keyword>
<keyword evidence="1" id="KW-0812">Transmembrane</keyword>
<feature type="transmembrane region" description="Helical" evidence="1">
    <location>
        <begin position="45"/>
        <end position="65"/>
    </location>
</feature>
<reference evidence="2 3" key="1">
    <citation type="submission" date="2015-11" db="EMBL/GenBank/DDBJ databases">
        <title>Butyribacter intestini gen. nov., sp. nov., a butyric acid-producing bacterium of the family Lachnospiraceae isolated from the human faeces.</title>
        <authorList>
            <person name="Zou Y."/>
            <person name="Xue W."/>
            <person name="Luo G."/>
            <person name="Lv M."/>
        </authorList>
    </citation>
    <scope>NUCLEOTIDE SEQUENCE [LARGE SCALE GENOMIC DNA]</scope>
    <source>
        <strain evidence="2 3">ACET-33324</strain>
    </source>
</reference>
<feature type="transmembrane region" description="Helical" evidence="1">
    <location>
        <begin position="7"/>
        <end position="25"/>
    </location>
</feature>
<feature type="transmembrane region" description="Helical" evidence="1">
    <location>
        <begin position="117"/>
        <end position="140"/>
    </location>
</feature>
<evidence type="ECO:0000313" key="3">
    <source>
        <dbReference type="Proteomes" id="UP000054874"/>
    </source>
</evidence>
<feature type="transmembrane region" description="Helical" evidence="1">
    <location>
        <begin position="77"/>
        <end position="97"/>
    </location>
</feature>
<dbReference type="AlphaFoldDB" id="A0A0V8QAB3"/>
<accession>A0A0V8QAB3</accession>
<gene>
    <name evidence="2" type="ORF">ASU35_16145</name>
</gene>
<comment type="caution">
    <text evidence="2">The sequence shown here is derived from an EMBL/GenBank/DDBJ whole genome shotgun (WGS) entry which is preliminary data.</text>
</comment>
<dbReference type="STRING" id="290052.ASU35_16145"/>
<dbReference type="Proteomes" id="UP000054874">
    <property type="component" value="Unassembled WGS sequence"/>
</dbReference>
<protein>
    <recommendedName>
        <fullName evidence="4">DUF3995 domain-containing protein</fullName>
    </recommendedName>
</protein>
<keyword evidence="1" id="KW-1133">Transmembrane helix</keyword>
<dbReference type="RefSeq" id="WP_058354236.1">
    <property type="nucleotide sequence ID" value="NZ_CABMMD010000217.1"/>
</dbReference>
<name>A0A0V8QAB3_9FIRM</name>
<evidence type="ECO:0000256" key="1">
    <source>
        <dbReference type="SAM" id="Phobius"/>
    </source>
</evidence>
<proteinExistence type="predicted"/>
<sequence>MKKIYKFEPWFFMFFGIFHLHRIWGLVDRNSYAEFWINVMESKDLFYFALMGILSVLCVLGIITFFKNLRYNCWWRWIYLCGGGYLLFDLFAIATGLEFWHDLFLTMFDVTAWYWNLLWGGFIAMGGAVFVLGCVLLKLLKKNAI</sequence>
<keyword evidence="3" id="KW-1185">Reference proteome</keyword>
<evidence type="ECO:0008006" key="4">
    <source>
        <dbReference type="Google" id="ProtNLM"/>
    </source>
</evidence>
<dbReference type="EMBL" id="LNAM01000217">
    <property type="protein sequence ID" value="KSV57521.1"/>
    <property type="molecule type" value="Genomic_DNA"/>
</dbReference>
<organism evidence="2 3">
    <name type="scientific">Acetivibrio ethanolgignens</name>
    <dbReference type="NCBI Taxonomy" id="290052"/>
    <lineage>
        <taxon>Bacteria</taxon>
        <taxon>Bacillati</taxon>
        <taxon>Bacillota</taxon>
        <taxon>Clostridia</taxon>
        <taxon>Eubacteriales</taxon>
        <taxon>Oscillospiraceae</taxon>
        <taxon>Acetivibrio</taxon>
    </lineage>
</organism>
<evidence type="ECO:0000313" key="2">
    <source>
        <dbReference type="EMBL" id="KSV57521.1"/>
    </source>
</evidence>
<dbReference type="OrthoDB" id="1860636at2"/>